<evidence type="ECO:0000313" key="1">
    <source>
        <dbReference type="EMBL" id="SEE45561.1"/>
    </source>
</evidence>
<gene>
    <name evidence="1" type="ORF">SAMN04490220_7900</name>
</gene>
<proteinExistence type="predicted"/>
<protein>
    <submittedName>
        <fullName evidence="1">Uncharacterized protein</fullName>
    </submittedName>
</protein>
<organism evidence="1 2">
    <name type="scientific">Rhodococcus jostii</name>
    <dbReference type="NCBI Taxonomy" id="132919"/>
    <lineage>
        <taxon>Bacteria</taxon>
        <taxon>Bacillati</taxon>
        <taxon>Actinomycetota</taxon>
        <taxon>Actinomycetes</taxon>
        <taxon>Mycobacteriales</taxon>
        <taxon>Nocardiaceae</taxon>
        <taxon>Rhodococcus</taxon>
    </lineage>
</organism>
<dbReference type="EMBL" id="FNTL01000004">
    <property type="protein sequence ID" value="SEE45561.1"/>
    <property type="molecule type" value="Genomic_DNA"/>
</dbReference>
<reference evidence="2" key="1">
    <citation type="submission" date="2016-10" db="EMBL/GenBank/DDBJ databases">
        <authorList>
            <person name="Varghese N."/>
        </authorList>
    </citation>
    <scope>NUCLEOTIDE SEQUENCE [LARGE SCALE GENOMIC DNA]</scope>
    <source>
        <strain evidence="2">DSM 44719</strain>
    </source>
</reference>
<evidence type="ECO:0000313" key="2">
    <source>
        <dbReference type="Proteomes" id="UP000183407"/>
    </source>
</evidence>
<dbReference type="AlphaFoldDB" id="A0A1H5J0E8"/>
<dbReference type="Proteomes" id="UP000183407">
    <property type="component" value="Unassembled WGS sequence"/>
</dbReference>
<sequence>MTRTGVLGLPGANFRHAYATNFRHALSAATDPHTID</sequence>
<accession>A0A1H5J0E8</accession>
<name>A0A1H5J0E8_RHOJO</name>